<evidence type="ECO:0000313" key="2">
    <source>
        <dbReference type="Proteomes" id="UP000663879"/>
    </source>
</evidence>
<dbReference type="OrthoDB" id="7085216at2759"/>
<dbReference type="Proteomes" id="UP000663879">
    <property type="component" value="Unassembled WGS sequence"/>
</dbReference>
<keyword evidence="2" id="KW-1185">Reference proteome</keyword>
<proteinExistence type="predicted"/>
<dbReference type="AlphaFoldDB" id="A0A813QKN3"/>
<dbReference type="EMBL" id="CAJNOC010000493">
    <property type="protein sequence ID" value="CAF0768260.1"/>
    <property type="molecule type" value="Genomic_DNA"/>
</dbReference>
<name>A0A813QKN3_9BILA</name>
<dbReference type="PANTHER" id="PTHR35263:SF1">
    <property type="entry name" value="TESTIS-EXPRESSED PROTEIN 49"/>
    <property type="match status" value="1"/>
</dbReference>
<protein>
    <submittedName>
        <fullName evidence="1">Uncharacterized protein</fullName>
    </submittedName>
</protein>
<dbReference type="InterPro" id="IPR038775">
    <property type="entry name" value="SPMIP11"/>
</dbReference>
<evidence type="ECO:0000313" key="1">
    <source>
        <dbReference type="EMBL" id="CAF0768260.1"/>
    </source>
</evidence>
<comment type="caution">
    <text evidence="1">The sequence shown here is derived from an EMBL/GenBank/DDBJ whole genome shotgun (WGS) entry which is preliminary data.</text>
</comment>
<dbReference type="PANTHER" id="PTHR35263">
    <property type="entry name" value="TESTIS-EXPRESSED PROTEIN 49"/>
    <property type="match status" value="1"/>
</dbReference>
<reference evidence="1" key="1">
    <citation type="submission" date="2021-02" db="EMBL/GenBank/DDBJ databases">
        <authorList>
            <person name="Nowell W R."/>
        </authorList>
    </citation>
    <scope>NUCLEOTIDE SEQUENCE</scope>
    <source>
        <strain evidence="1">Ploen Becks lab</strain>
    </source>
</reference>
<organism evidence="1 2">
    <name type="scientific">Brachionus calyciflorus</name>
    <dbReference type="NCBI Taxonomy" id="104777"/>
    <lineage>
        <taxon>Eukaryota</taxon>
        <taxon>Metazoa</taxon>
        <taxon>Spiralia</taxon>
        <taxon>Gnathifera</taxon>
        <taxon>Rotifera</taxon>
        <taxon>Eurotatoria</taxon>
        <taxon>Monogononta</taxon>
        <taxon>Pseudotrocha</taxon>
        <taxon>Ploima</taxon>
        <taxon>Brachionidae</taxon>
        <taxon>Brachionus</taxon>
    </lineage>
</organism>
<sequence>MSFFNLTMLGYHSQIKEYQTKDDSFLPPIKSLDSNLKFHQLRTKHVRTLREPHQNFRRPLTCSQEVGWWTKDEPIKENLKWSHVKKHVFPKSEMTAFSDKMMLADKSFRLY</sequence>
<dbReference type="Pfam" id="PF22593">
    <property type="entry name" value="SPMIP11"/>
    <property type="match status" value="1"/>
</dbReference>
<gene>
    <name evidence="1" type="ORF">OXX778_LOCUS4812</name>
</gene>
<accession>A0A813QKN3</accession>